<keyword evidence="6" id="KW-1185">Reference proteome</keyword>
<evidence type="ECO:0000256" key="2">
    <source>
        <dbReference type="SAM" id="Coils"/>
    </source>
</evidence>
<dbReference type="Pfam" id="PF24883">
    <property type="entry name" value="NPHP3_N"/>
    <property type="match status" value="1"/>
</dbReference>
<dbReference type="EMBL" id="JARKIE010000008">
    <property type="protein sequence ID" value="KAJ7705528.1"/>
    <property type="molecule type" value="Genomic_DNA"/>
</dbReference>
<dbReference type="InterPro" id="IPR056884">
    <property type="entry name" value="NPHP3-like_N"/>
</dbReference>
<keyword evidence="2" id="KW-0175">Coiled coil</keyword>
<evidence type="ECO:0000313" key="5">
    <source>
        <dbReference type="EMBL" id="KAJ7705528.1"/>
    </source>
</evidence>
<reference evidence="5" key="1">
    <citation type="submission" date="2023-03" db="EMBL/GenBank/DDBJ databases">
        <title>Massive genome expansion in bonnet fungi (Mycena s.s.) driven by repeated elements and novel gene families across ecological guilds.</title>
        <authorList>
            <consortium name="Lawrence Berkeley National Laboratory"/>
            <person name="Harder C.B."/>
            <person name="Miyauchi S."/>
            <person name="Viragh M."/>
            <person name="Kuo A."/>
            <person name="Thoen E."/>
            <person name="Andreopoulos B."/>
            <person name="Lu D."/>
            <person name="Skrede I."/>
            <person name="Drula E."/>
            <person name="Henrissat B."/>
            <person name="Morin E."/>
            <person name="Kohler A."/>
            <person name="Barry K."/>
            <person name="LaButti K."/>
            <person name="Morin E."/>
            <person name="Salamov A."/>
            <person name="Lipzen A."/>
            <person name="Mereny Z."/>
            <person name="Hegedus B."/>
            <person name="Baldrian P."/>
            <person name="Stursova M."/>
            <person name="Weitz H."/>
            <person name="Taylor A."/>
            <person name="Grigoriev I.V."/>
            <person name="Nagy L.G."/>
            <person name="Martin F."/>
            <person name="Kauserud H."/>
        </authorList>
    </citation>
    <scope>NUCLEOTIDE SEQUENCE</scope>
    <source>
        <strain evidence="5">CBHHK067</strain>
    </source>
</reference>
<feature type="domain" description="Nephrocystin 3-like N-terminal" evidence="4">
    <location>
        <begin position="214"/>
        <end position="378"/>
    </location>
</feature>
<keyword evidence="1" id="KW-0677">Repeat</keyword>
<dbReference type="PANTHER" id="PTHR10039:SF17">
    <property type="entry name" value="FUNGAL STAND N-TERMINAL GOODBYE DOMAIN-CONTAINING PROTEIN-RELATED"/>
    <property type="match status" value="1"/>
</dbReference>
<protein>
    <recommendedName>
        <fullName evidence="4">Nephrocystin 3-like N-terminal domain-containing protein</fullName>
    </recommendedName>
</protein>
<feature type="region of interest" description="Disordered" evidence="3">
    <location>
        <begin position="21"/>
        <end position="104"/>
    </location>
</feature>
<dbReference type="Proteomes" id="UP001221757">
    <property type="component" value="Unassembled WGS sequence"/>
</dbReference>
<evidence type="ECO:0000313" key="6">
    <source>
        <dbReference type="Proteomes" id="UP001221757"/>
    </source>
</evidence>
<dbReference type="SUPFAM" id="SSF52540">
    <property type="entry name" value="P-loop containing nucleoside triphosphate hydrolases"/>
    <property type="match status" value="1"/>
</dbReference>
<evidence type="ECO:0000256" key="3">
    <source>
        <dbReference type="SAM" id="MobiDB-lite"/>
    </source>
</evidence>
<organism evidence="5 6">
    <name type="scientific">Mycena rosella</name>
    <name type="common">Pink bonnet</name>
    <name type="synonym">Agaricus rosellus</name>
    <dbReference type="NCBI Taxonomy" id="1033263"/>
    <lineage>
        <taxon>Eukaryota</taxon>
        <taxon>Fungi</taxon>
        <taxon>Dikarya</taxon>
        <taxon>Basidiomycota</taxon>
        <taxon>Agaricomycotina</taxon>
        <taxon>Agaricomycetes</taxon>
        <taxon>Agaricomycetidae</taxon>
        <taxon>Agaricales</taxon>
        <taxon>Marasmiineae</taxon>
        <taxon>Mycenaceae</taxon>
        <taxon>Mycena</taxon>
    </lineage>
</organism>
<feature type="coiled-coil region" evidence="2">
    <location>
        <begin position="405"/>
        <end position="460"/>
    </location>
</feature>
<dbReference type="InterPro" id="IPR027417">
    <property type="entry name" value="P-loop_NTPase"/>
</dbReference>
<dbReference type="AlphaFoldDB" id="A0AAD7M8E0"/>
<dbReference type="Gene3D" id="3.40.50.300">
    <property type="entry name" value="P-loop containing nucleotide triphosphate hydrolases"/>
    <property type="match status" value="1"/>
</dbReference>
<gene>
    <name evidence="5" type="ORF">B0H17DRAFT_670258</name>
</gene>
<name>A0AAD7M8E0_MYCRO</name>
<dbReference type="PANTHER" id="PTHR10039">
    <property type="entry name" value="AMELOGENIN"/>
    <property type="match status" value="1"/>
</dbReference>
<comment type="caution">
    <text evidence="5">The sequence shown here is derived from an EMBL/GenBank/DDBJ whole genome shotgun (WGS) entry which is preliminary data.</text>
</comment>
<evidence type="ECO:0000256" key="1">
    <source>
        <dbReference type="ARBA" id="ARBA00022737"/>
    </source>
</evidence>
<sequence length="476" mass="52411">MNIESAPPLVPGGSLEPLMALQFGSTEGFGRPLMGPERDDRDAGAGRMPVHDVSPSEVLSSQYLRSPPNEMPMPSTSELSPPTQPPPPPNTRMDGRPPGSWDASGASAIEYFLDHSDPSRSSLDNHPLPTEFRASEGSFDSHVTAIHQPAVFPWNNDPHEPRTSITGGTFIGGNINHIQRHGELGLYILYRVAANDAAHDSGERYPQPRCHPETGTTILHDINAWSSEQDPSSSVLWLHGPAGAGKSAIAQSLCQTLEEEGRLGGSFFFKRGHASRGNGNKLFPTIAYQLALRLPELKRAISQRMEDDPSITHKSLSLQLQKLIVEPCRDSTPTRPFTIIIDGLDECEGEDIQQEILRSIGRSFHKSQPPLRFLVASRPEPHIGEVFREPGLQDLHRPFNIQQSFDDLKAAVEVLKTEKSRLEQAWQTVSAEKENAESECKRLNAELDRAEAEIVFLKEHVSAHFSPRGSLSANPT</sequence>
<evidence type="ECO:0000259" key="4">
    <source>
        <dbReference type="Pfam" id="PF24883"/>
    </source>
</evidence>
<proteinExistence type="predicted"/>
<accession>A0AAD7M8E0</accession>